<sequence length="149" mass="17864">MCKAYMIKEDKWSKIVTRWYPREGKRKRGRPQKRWGHPIFFVVYLFSLRQVAGVTWKRVAQERHVWKKLINGPRERVCEHPHAVTSMCPVMVLMPVTGHHGSLRSLSNCDRSDLRVEWPVCVGRRKRLLNFERRCHRPDVTVYFTKFCD</sequence>
<proteinExistence type="predicted"/>
<accession>A0A4C1UVN1</accession>
<comment type="caution">
    <text evidence="1">The sequence shown here is derived from an EMBL/GenBank/DDBJ whole genome shotgun (WGS) entry which is preliminary data.</text>
</comment>
<dbReference type="EMBL" id="BGZK01000225">
    <property type="protein sequence ID" value="GBP29854.1"/>
    <property type="molecule type" value="Genomic_DNA"/>
</dbReference>
<gene>
    <name evidence="1" type="ORF">EVAR_20183_1</name>
</gene>
<evidence type="ECO:0000313" key="1">
    <source>
        <dbReference type="EMBL" id="GBP29854.1"/>
    </source>
</evidence>
<reference evidence="1 2" key="1">
    <citation type="journal article" date="2019" name="Commun. Biol.">
        <title>The bagworm genome reveals a unique fibroin gene that provides high tensile strength.</title>
        <authorList>
            <person name="Kono N."/>
            <person name="Nakamura H."/>
            <person name="Ohtoshi R."/>
            <person name="Tomita M."/>
            <person name="Numata K."/>
            <person name="Arakawa K."/>
        </authorList>
    </citation>
    <scope>NUCLEOTIDE SEQUENCE [LARGE SCALE GENOMIC DNA]</scope>
</reference>
<organism evidence="1 2">
    <name type="scientific">Eumeta variegata</name>
    <name type="common">Bagworm moth</name>
    <name type="synonym">Eumeta japonica</name>
    <dbReference type="NCBI Taxonomy" id="151549"/>
    <lineage>
        <taxon>Eukaryota</taxon>
        <taxon>Metazoa</taxon>
        <taxon>Ecdysozoa</taxon>
        <taxon>Arthropoda</taxon>
        <taxon>Hexapoda</taxon>
        <taxon>Insecta</taxon>
        <taxon>Pterygota</taxon>
        <taxon>Neoptera</taxon>
        <taxon>Endopterygota</taxon>
        <taxon>Lepidoptera</taxon>
        <taxon>Glossata</taxon>
        <taxon>Ditrysia</taxon>
        <taxon>Tineoidea</taxon>
        <taxon>Psychidae</taxon>
        <taxon>Oiketicinae</taxon>
        <taxon>Eumeta</taxon>
    </lineage>
</organism>
<name>A0A4C1UVN1_EUMVA</name>
<dbReference type="AlphaFoldDB" id="A0A4C1UVN1"/>
<protein>
    <submittedName>
        <fullName evidence="1">Uncharacterized protein</fullName>
    </submittedName>
</protein>
<keyword evidence="2" id="KW-1185">Reference proteome</keyword>
<dbReference type="OrthoDB" id="8193815at2759"/>
<evidence type="ECO:0000313" key="2">
    <source>
        <dbReference type="Proteomes" id="UP000299102"/>
    </source>
</evidence>
<dbReference type="Proteomes" id="UP000299102">
    <property type="component" value="Unassembled WGS sequence"/>
</dbReference>